<sequence length="64" mass="7146">MSLTWRKSSRSGSGPSNCVELAIEDLRTHIRDTKDRDGGTLRVSRRAWASFLGEVKSGGLDLRR</sequence>
<evidence type="ECO:0000313" key="2">
    <source>
        <dbReference type="EMBL" id="GAA0533109.1"/>
    </source>
</evidence>
<name>A0ABP3N544_SACER</name>
<comment type="caution">
    <text evidence="2">The sequence shown here is derived from an EMBL/GenBank/DDBJ whole genome shotgun (WGS) entry which is preliminary data.</text>
</comment>
<accession>A0ABP3N544</accession>
<protein>
    <recommendedName>
        <fullName evidence="1">DUF397 domain-containing protein</fullName>
    </recommendedName>
</protein>
<evidence type="ECO:0000313" key="3">
    <source>
        <dbReference type="Proteomes" id="UP001500729"/>
    </source>
</evidence>
<organism evidence="2 3">
    <name type="scientific">Saccharopolyspora erythraea</name>
    <name type="common">Streptomyces erythraeus</name>
    <dbReference type="NCBI Taxonomy" id="1836"/>
    <lineage>
        <taxon>Bacteria</taxon>
        <taxon>Bacillati</taxon>
        <taxon>Actinomycetota</taxon>
        <taxon>Actinomycetes</taxon>
        <taxon>Pseudonocardiales</taxon>
        <taxon>Pseudonocardiaceae</taxon>
        <taxon>Saccharopolyspora</taxon>
    </lineage>
</organism>
<feature type="domain" description="DUF397" evidence="1">
    <location>
        <begin position="3"/>
        <end position="56"/>
    </location>
</feature>
<evidence type="ECO:0000259" key="1">
    <source>
        <dbReference type="Pfam" id="PF04149"/>
    </source>
</evidence>
<dbReference type="Pfam" id="PF04149">
    <property type="entry name" value="DUF397"/>
    <property type="match status" value="1"/>
</dbReference>
<dbReference type="InterPro" id="IPR007278">
    <property type="entry name" value="DUF397"/>
</dbReference>
<dbReference type="EMBL" id="BAAAGS010000022">
    <property type="protein sequence ID" value="GAA0533109.1"/>
    <property type="molecule type" value="Genomic_DNA"/>
</dbReference>
<gene>
    <name evidence="2" type="ORF">GCM10009533_35250</name>
</gene>
<reference evidence="3" key="1">
    <citation type="journal article" date="2019" name="Int. J. Syst. Evol. Microbiol.">
        <title>The Global Catalogue of Microorganisms (GCM) 10K type strain sequencing project: providing services to taxonomists for standard genome sequencing and annotation.</title>
        <authorList>
            <consortium name="The Broad Institute Genomics Platform"/>
            <consortium name="The Broad Institute Genome Sequencing Center for Infectious Disease"/>
            <person name="Wu L."/>
            <person name="Ma J."/>
        </authorList>
    </citation>
    <scope>NUCLEOTIDE SEQUENCE [LARGE SCALE GENOMIC DNA]</scope>
    <source>
        <strain evidence="3">JCM 10303</strain>
    </source>
</reference>
<proteinExistence type="predicted"/>
<dbReference type="RefSeq" id="WP_009944953.1">
    <property type="nucleotide sequence ID" value="NZ_BAAAGS010000022.1"/>
</dbReference>
<keyword evidence="3" id="KW-1185">Reference proteome</keyword>
<dbReference type="Proteomes" id="UP001500729">
    <property type="component" value="Unassembled WGS sequence"/>
</dbReference>